<dbReference type="AlphaFoldDB" id="A0A1B8R947"/>
<evidence type="ECO:0000259" key="1">
    <source>
        <dbReference type="Pfam" id="PF04230"/>
    </source>
</evidence>
<dbReference type="Pfam" id="PF04230">
    <property type="entry name" value="PS_pyruv_trans"/>
    <property type="match status" value="1"/>
</dbReference>
<sequence length="350" mass="39578">MSAVLTPFLVPPSIRHQKKVNYGDGFILRAIERQVGRFSQSAMFSPRTPLVDEDFARLQSHRYVILAGANQLKDDFAPIAKMKASTLRKSNLVFIPFGIGLHGEAGFNEGFTDNASEILSIIHERIEYSSWRCPLTKGLLDTALPALREQTLMTCCPVVMDRPLLDGSKFERNLSTIAVTITDRGDFWDREIPVLKEVAELFPEKRRGFVFHQNFDPPSVFEPLADRFGMRLGSQKAKTPRHLRQLARQLGYEILLADDVDRLLAFYGQVDLHVGSRLHAHLHMLSQNKWSFLVKVDERSPGIASALGFELIEPGQLRHHLDADLEMIRTSAQACHLVMQRFVNAIPGRP</sequence>
<evidence type="ECO:0000313" key="2">
    <source>
        <dbReference type="EMBL" id="AOO91860.1"/>
    </source>
</evidence>
<proteinExistence type="predicted"/>
<organism evidence="2">
    <name type="scientific">Rhizobium leguminosarum bv. trifolii</name>
    <dbReference type="NCBI Taxonomy" id="386"/>
    <lineage>
        <taxon>Bacteria</taxon>
        <taxon>Pseudomonadati</taxon>
        <taxon>Pseudomonadota</taxon>
        <taxon>Alphaproteobacteria</taxon>
        <taxon>Hyphomicrobiales</taxon>
        <taxon>Rhizobiaceae</taxon>
        <taxon>Rhizobium/Agrobacterium group</taxon>
        <taxon>Rhizobium</taxon>
    </lineage>
</organism>
<dbReference type="RefSeq" id="WP_065277086.1">
    <property type="nucleotide sequence ID" value="NZ_MAMO01000050.1"/>
</dbReference>
<reference evidence="2" key="2">
    <citation type="journal article" date="2016" name="Front. Microbiol.">
        <title>The Regulatory Protein RosR Affects Rhizobium leguminosarum bv. trifolii Protein Profiles, Cell Surface Properties, and Symbiosis with Clover.</title>
        <authorList>
            <person name="Rachwal K."/>
            <person name="Boguszewska A."/>
            <person name="Kopcinska J."/>
            <person name="Karas M."/>
            <person name="Tchorzewski M."/>
            <person name="Janczarek M."/>
        </authorList>
    </citation>
    <scope>NUCLEOTIDE SEQUENCE</scope>
    <source>
        <strain evidence="2">Rt24.2</strain>
    </source>
</reference>
<accession>A0A1B8R947</accession>
<dbReference type="EMBL" id="KX489496">
    <property type="protein sequence ID" value="AOO91860.1"/>
    <property type="molecule type" value="Genomic_DNA"/>
</dbReference>
<protein>
    <recommendedName>
        <fullName evidence="1">Polysaccharide pyruvyl transferase domain-containing protein</fullName>
    </recommendedName>
</protein>
<reference evidence="2" key="1">
    <citation type="journal article" date="2015" name="BMC Genomics">
        <title>Transcriptome profiling of a Rhizobium leguminosarum bv. trifolii rosR mutant reveals the role of the transcriptional regulator RosR in motility, synthesis of cell-surface components, and other cellular processes.</title>
        <authorList>
            <person name="Rachwal K."/>
            <person name="Matczynska E."/>
            <person name="Janczarek M."/>
        </authorList>
    </citation>
    <scope>NUCLEOTIDE SEQUENCE</scope>
    <source>
        <strain evidence="2">Rt24.2</strain>
    </source>
</reference>
<name>A0A1B8R947_RHILT</name>
<dbReference type="InterPro" id="IPR007345">
    <property type="entry name" value="Polysacch_pyruvyl_Trfase"/>
</dbReference>
<feature type="domain" description="Polysaccharide pyruvyl transferase" evidence="1">
    <location>
        <begin position="21"/>
        <end position="282"/>
    </location>
</feature>